<dbReference type="GO" id="GO:0016020">
    <property type="term" value="C:membrane"/>
    <property type="evidence" value="ECO:0007669"/>
    <property type="project" value="UniProtKB-SubCell"/>
</dbReference>
<keyword evidence="5" id="KW-0067">ATP-binding</keyword>
<feature type="transmembrane region" description="Helical" evidence="8">
    <location>
        <begin position="841"/>
        <end position="861"/>
    </location>
</feature>
<reference evidence="11 12" key="1">
    <citation type="submission" date="2023-03" db="EMBL/GenBank/DDBJ databases">
        <title>Genome insight into feeding habits of ladybird beetles.</title>
        <authorList>
            <person name="Li H.-S."/>
            <person name="Huang Y.-H."/>
            <person name="Pang H."/>
        </authorList>
    </citation>
    <scope>NUCLEOTIDE SEQUENCE [LARGE SCALE GENOMIC DNA]</scope>
    <source>
        <strain evidence="11">SYSU_2023b</strain>
        <tissue evidence="11">Whole body</tissue>
    </source>
</reference>
<dbReference type="Pfam" id="PF00005">
    <property type="entry name" value="ABC_tran"/>
    <property type="match status" value="1"/>
</dbReference>
<dbReference type="EMBL" id="JARQZJ010000092">
    <property type="protein sequence ID" value="KAK9884044.1"/>
    <property type="molecule type" value="Genomic_DNA"/>
</dbReference>
<dbReference type="GO" id="GO:0140359">
    <property type="term" value="F:ABC-type transporter activity"/>
    <property type="evidence" value="ECO:0007669"/>
    <property type="project" value="InterPro"/>
</dbReference>
<feature type="transmembrane region" description="Helical" evidence="8">
    <location>
        <begin position="335"/>
        <end position="354"/>
    </location>
</feature>
<feature type="domain" description="ABC transmembrane type-1" evidence="10">
    <location>
        <begin position="97"/>
        <end position="348"/>
    </location>
</feature>
<gene>
    <name evidence="11" type="ORF">WA026_004979</name>
</gene>
<feature type="transmembrane region" description="Helical" evidence="8">
    <location>
        <begin position="232"/>
        <end position="251"/>
    </location>
</feature>
<dbReference type="PANTHER" id="PTHR24223">
    <property type="entry name" value="ATP-BINDING CASSETTE SUB-FAMILY C"/>
    <property type="match status" value="1"/>
</dbReference>
<evidence type="ECO:0000313" key="12">
    <source>
        <dbReference type="Proteomes" id="UP001431783"/>
    </source>
</evidence>
<feature type="transmembrane region" description="Helical" evidence="8">
    <location>
        <begin position="309"/>
        <end position="329"/>
    </location>
</feature>
<keyword evidence="3 8" id="KW-0812">Transmembrane</keyword>
<organism evidence="11 12">
    <name type="scientific">Henosepilachna vigintioctopunctata</name>
    <dbReference type="NCBI Taxonomy" id="420089"/>
    <lineage>
        <taxon>Eukaryota</taxon>
        <taxon>Metazoa</taxon>
        <taxon>Ecdysozoa</taxon>
        <taxon>Arthropoda</taxon>
        <taxon>Hexapoda</taxon>
        <taxon>Insecta</taxon>
        <taxon>Pterygota</taxon>
        <taxon>Neoptera</taxon>
        <taxon>Endopterygota</taxon>
        <taxon>Coleoptera</taxon>
        <taxon>Polyphaga</taxon>
        <taxon>Cucujiformia</taxon>
        <taxon>Coccinelloidea</taxon>
        <taxon>Coccinellidae</taxon>
        <taxon>Epilachninae</taxon>
        <taxon>Epilachnini</taxon>
        <taxon>Henosepilachna</taxon>
    </lineage>
</organism>
<evidence type="ECO:0000256" key="3">
    <source>
        <dbReference type="ARBA" id="ARBA00022692"/>
    </source>
</evidence>
<dbReference type="Gene3D" id="3.40.50.300">
    <property type="entry name" value="P-loop containing nucleotide triphosphate hydrolases"/>
    <property type="match status" value="1"/>
</dbReference>
<proteinExistence type="predicted"/>
<dbReference type="PANTHER" id="PTHR24223:SF448">
    <property type="entry name" value="FI20146P1-RELATED"/>
    <property type="match status" value="1"/>
</dbReference>
<evidence type="ECO:0000256" key="4">
    <source>
        <dbReference type="ARBA" id="ARBA00022741"/>
    </source>
</evidence>
<feature type="domain" description="ABC transmembrane type-1" evidence="10">
    <location>
        <begin position="746"/>
        <end position="944"/>
    </location>
</feature>
<evidence type="ECO:0000256" key="2">
    <source>
        <dbReference type="ARBA" id="ARBA00022448"/>
    </source>
</evidence>
<dbReference type="CDD" id="cd18579">
    <property type="entry name" value="ABC_6TM_ABCC_D1"/>
    <property type="match status" value="1"/>
</dbReference>
<dbReference type="PROSITE" id="PS00211">
    <property type="entry name" value="ABC_TRANSPORTER_1"/>
    <property type="match status" value="1"/>
</dbReference>
<dbReference type="CDD" id="cd03250">
    <property type="entry name" value="ABCC_MRP_domain1"/>
    <property type="match status" value="1"/>
</dbReference>
<evidence type="ECO:0000259" key="10">
    <source>
        <dbReference type="PROSITE" id="PS50929"/>
    </source>
</evidence>
<comment type="subcellular location">
    <subcellularLocation>
        <location evidence="1">Membrane</location>
        <topology evidence="1">Multi-pass membrane protein</topology>
    </subcellularLocation>
</comment>
<evidence type="ECO:0000313" key="11">
    <source>
        <dbReference type="EMBL" id="KAK9884044.1"/>
    </source>
</evidence>
<dbReference type="PROSITE" id="PS50893">
    <property type="entry name" value="ABC_TRANSPORTER_2"/>
    <property type="match status" value="1"/>
</dbReference>
<dbReference type="InterPro" id="IPR027417">
    <property type="entry name" value="P-loop_NTPase"/>
</dbReference>
<dbReference type="GO" id="GO:0016887">
    <property type="term" value="F:ATP hydrolysis activity"/>
    <property type="evidence" value="ECO:0007669"/>
    <property type="project" value="InterPro"/>
</dbReference>
<evidence type="ECO:0000259" key="9">
    <source>
        <dbReference type="PROSITE" id="PS50893"/>
    </source>
</evidence>
<dbReference type="GO" id="GO:0005524">
    <property type="term" value="F:ATP binding"/>
    <property type="evidence" value="ECO:0007669"/>
    <property type="project" value="UniProtKB-KW"/>
</dbReference>
<accession>A0AAW1ULU7</accession>
<evidence type="ECO:0000256" key="1">
    <source>
        <dbReference type="ARBA" id="ARBA00004141"/>
    </source>
</evidence>
<feature type="transmembrane region" description="Helical" evidence="8">
    <location>
        <begin position="743"/>
        <end position="767"/>
    </location>
</feature>
<dbReference type="SUPFAM" id="SSF52540">
    <property type="entry name" value="P-loop containing nucleoside triphosphate hydrolases"/>
    <property type="match status" value="1"/>
</dbReference>
<protein>
    <submittedName>
        <fullName evidence="11">Uncharacterized protein</fullName>
    </submittedName>
</protein>
<keyword evidence="4" id="KW-0547">Nucleotide-binding</keyword>
<keyword evidence="2" id="KW-0813">Transport</keyword>
<dbReference type="SUPFAM" id="SSF90123">
    <property type="entry name" value="ABC transporter transmembrane region"/>
    <property type="match status" value="2"/>
</dbReference>
<evidence type="ECO:0000256" key="5">
    <source>
        <dbReference type="ARBA" id="ARBA00022840"/>
    </source>
</evidence>
<feature type="transmembrane region" description="Helical" evidence="8">
    <location>
        <begin position="89"/>
        <end position="110"/>
    </location>
</feature>
<feature type="transmembrane region" description="Helical" evidence="8">
    <location>
        <begin position="204"/>
        <end position="226"/>
    </location>
</feature>
<keyword evidence="6 8" id="KW-1133">Transmembrane helix</keyword>
<keyword evidence="7 8" id="KW-0472">Membrane</keyword>
<dbReference type="PROSITE" id="PS50929">
    <property type="entry name" value="ABC_TM1F"/>
    <property type="match status" value="2"/>
</dbReference>
<dbReference type="Gene3D" id="1.20.1560.10">
    <property type="entry name" value="ABC transporter type 1, transmembrane domain"/>
    <property type="match status" value="2"/>
</dbReference>
<dbReference type="FunFam" id="1.20.1560.10:FF:000006">
    <property type="entry name" value="ATP-binding cassette, sub-family C (CFTR/MRP), member 9"/>
    <property type="match status" value="1"/>
</dbReference>
<evidence type="ECO:0000256" key="6">
    <source>
        <dbReference type="ARBA" id="ARBA00022989"/>
    </source>
</evidence>
<comment type="caution">
    <text evidence="11">The sequence shown here is derived from an EMBL/GenBank/DDBJ whole genome shotgun (WGS) entry which is preliminary data.</text>
</comment>
<feature type="transmembrane region" description="Helical" evidence="8">
    <location>
        <begin position="814"/>
        <end position="835"/>
    </location>
</feature>
<dbReference type="InterPro" id="IPR003439">
    <property type="entry name" value="ABC_transporter-like_ATP-bd"/>
</dbReference>
<evidence type="ECO:0000256" key="7">
    <source>
        <dbReference type="ARBA" id="ARBA00023136"/>
    </source>
</evidence>
<dbReference type="SMART" id="SM00382">
    <property type="entry name" value="AAA"/>
    <property type="match status" value="1"/>
</dbReference>
<keyword evidence="12" id="KW-1185">Reference proteome</keyword>
<dbReference type="InterPro" id="IPR036640">
    <property type="entry name" value="ABC1_TM_sf"/>
</dbReference>
<name>A0AAW1ULU7_9CUCU</name>
<dbReference type="InterPro" id="IPR044746">
    <property type="entry name" value="ABCC_6TM_D1"/>
</dbReference>
<dbReference type="AlphaFoldDB" id="A0AAW1ULU7"/>
<feature type="transmembrane region" description="Helical" evidence="8">
    <location>
        <begin position="926"/>
        <end position="946"/>
    </location>
</feature>
<sequence length="959" mass="110167">MDSRVLINRRENPKESANVLSLITFFYIHKIFTIGEKGDIKEDHLYYVHRQLRSKQLGDKLENIADDLQEKRKCVSTIRLLVIFCAKKYIYLSIMQLIMMAIFVIISPFLLGKFVLFFSPDQTEVSREGVCFFGVSFVGLSIIQYIYEQNYAMIKEELRIEFQTALCSLVYRKSLRLSPEAVSHITIGKIISLISKDINVFGHLIKFASDWCVGVIQIMIIMYLFYIKTGPATFVGFAVLFTTLPVQVYIAKIVKNKRTYSNAKSDERLQLTQEILAAIRIIKMYTWEKFFSRKITETRRNEMKKLRQVLIFKDVSFLLGKFVSVLSFYMLISSYVWMGNTLSAELVFYLYSLYDKLEDTIIRVMPVSISQVGETLASLKRFDAFFNTEEIKNCDLAIISKIPKLPKIIFQNVRVEIRTITVLKTINLEMKPGLNIIAGHVGSGKSLLLKTILHEYETADGKLIVEGQVSYASQYPWLFPSTIKQNILFGEQFNEEKYMRVLDVCALDFDLKLLQFGDQTIIGDCGINLSKGQQSRVNLARAIYRESDIYLLDDCLSSLDPNVRRHIFTSLKIYLHGKIYVLVTHHKRFLEEADNVVIMNDGNIIHSGKPADIPQNFAMPKRLDHSDSRNSMFGYVCNGDVEINDESEPPKIEEQNVNIYHESKNAGKVPLSVYKKYIRFGGGYSFYSIIVVLLISGGSLMTYAKEVLSQWVDMDEHINVLTRNKNRSSSEFDMLTSKSASAFNTYTTITFVGSAFWLMSLVLHFYFASQISMKLHKSMIESVFGSTMKFFDNNLIGNILNRFSKDIYYIDEELVYSTNDFIMVFVIAVSTATLISSINEVFFISSMIIEIFFVLLGYYLLPIGRNLRRLNSSTRSPVVGHLNASLEGIATIRAWKNYEILKDEFDFHQDLYTSAHHTLVTFTQGFALILKMISSIFMAIIVGIFYSCNQMLREKLVFL</sequence>
<evidence type="ECO:0000256" key="8">
    <source>
        <dbReference type="SAM" id="Phobius"/>
    </source>
</evidence>
<feature type="transmembrane region" description="Helical" evidence="8">
    <location>
        <begin position="130"/>
        <end position="147"/>
    </location>
</feature>
<dbReference type="InterPro" id="IPR017871">
    <property type="entry name" value="ABC_transporter-like_CS"/>
</dbReference>
<feature type="domain" description="ABC transporter" evidence="9">
    <location>
        <begin position="408"/>
        <end position="626"/>
    </location>
</feature>
<dbReference type="InterPro" id="IPR050173">
    <property type="entry name" value="ABC_transporter_C-like"/>
</dbReference>
<dbReference type="InterPro" id="IPR011527">
    <property type="entry name" value="ABC1_TM_dom"/>
</dbReference>
<dbReference type="Pfam" id="PF00664">
    <property type="entry name" value="ABC_membrane"/>
    <property type="match status" value="2"/>
</dbReference>
<feature type="transmembrane region" description="Helical" evidence="8">
    <location>
        <begin position="684"/>
        <end position="704"/>
    </location>
</feature>
<dbReference type="InterPro" id="IPR003593">
    <property type="entry name" value="AAA+_ATPase"/>
</dbReference>
<dbReference type="Proteomes" id="UP001431783">
    <property type="component" value="Unassembled WGS sequence"/>
</dbReference>